<feature type="compositionally biased region" description="Polar residues" evidence="1">
    <location>
        <begin position="367"/>
        <end position="388"/>
    </location>
</feature>
<sequence>MGNIDLDVVKNAPSWSEGIRRYQEQKREHPAGGETRKPQYITKFLMSRQEAMVNPITQKFNDDQTEQVVKRMEETSIAKTLNRAWDTQLFREQHFDIVTQAAKRGHIHEKVYKQILKPPSLVTATHTDYNIISGKGFHEHHWAPLDRRPPRPASPQKKQQFLTALNRPREYDILTNQYTKNHEERAKWEMDRNREEIVQKYWETRNFDAVTCSFYDKDKEAAFQEHMKDKHLNQGSSAINKLPPTLAASESLMYDICTGVVRDPVRLQQIIDADNSILHARAGKIEKEKSLREKSIQKNQLFLDRKLARIAHERYAKTVARGYDIVNLADYDTVGHPPFPQTKARKSLWEFHESLRNETARTPEPHWNNSFQSVESTNAGNQRTSTIPSRLDLSALDSRKSKPQTAQSASHGGTDRTRSTSRASSLSSLRVRSGGFNRD</sequence>
<gene>
    <name evidence="2" type="ORF">GTHE00462_LOCUS4211</name>
</gene>
<dbReference type="EMBL" id="HBKN01005120">
    <property type="protein sequence ID" value="CAE2257597.1"/>
    <property type="molecule type" value="Transcribed_RNA"/>
</dbReference>
<name>A0A7S4JBA4_GUITH</name>
<dbReference type="OMA" id="PKIYTQK"/>
<dbReference type="AlphaFoldDB" id="A0A7S4JBA4"/>
<feature type="compositionally biased region" description="Low complexity" evidence="1">
    <location>
        <begin position="420"/>
        <end position="433"/>
    </location>
</feature>
<evidence type="ECO:0000256" key="1">
    <source>
        <dbReference type="SAM" id="MobiDB-lite"/>
    </source>
</evidence>
<organism evidence="2">
    <name type="scientific">Guillardia theta</name>
    <name type="common">Cryptophyte</name>
    <name type="synonym">Cryptomonas phi</name>
    <dbReference type="NCBI Taxonomy" id="55529"/>
    <lineage>
        <taxon>Eukaryota</taxon>
        <taxon>Cryptophyceae</taxon>
        <taxon>Pyrenomonadales</taxon>
        <taxon>Geminigeraceae</taxon>
        <taxon>Guillardia</taxon>
    </lineage>
</organism>
<protein>
    <submittedName>
        <fullName evidence="2">Uncharacterized protein</fullName>
    </submittedName>
</protein>
<reference evidence="2" key="1">
    <citation type="submission" date="2021-01" db="EMBL/GenBank/DDBJ databases">
        <authorList>
            <person name="Corre E."/>
            <person name="Pelletier E."/>
            <person name="Niang G."/>
            <person name="Scheremetjew M."/>
            <person name="Finn R."/>
            <person name="Kale V."/>
            <person name="Holt S."/>
            <person name="Cochrane G."/>
            <person name="Meng A."/>
            <person name="Brown T."/>
            <person name="Cohen L."/>
        </authorList>
    </citation>
    <scope>NUCLEOTIDE SEQUENCE</scope>
    <source>
        <strain evidence="2">CCMP 2712</strain>
    </source>
</reference>
<proteinExistence type="predicted"/>
<accession>A0A7S4JBA4</accession>
<evidence type="ECO:0000313" key="2">
    <source>
        <dbReference type="EMBL" id="CAE2257597.1"/>
    </source>
</evidence>
<feature type="region of interest" description="Disordered" evidence="1">
    <location>
        <begin position="358"/>
        <end position="439"/>
    </location>
</feature>